<feature type="coiled-coil region" evidence="3">
    <location>
        <begin position="93"/>
        <end position="120"/>
    </location>
</feature>
<dbReference type="PROSITE" id="PS50014">
    <property type="entry name" value="BROMODOMAIN_2"/>
    <property type="match status" value="1"/>
</dbReference>
<name>A0A2P5G0U6_TREOI</name>
<dbReference type="CDD" id="cd04369">
    <property type="entry name" value="Bromodomain"/>
    <property type="match status" value="1"/>
</dbReference>
<dbReference type="Pfam" id="PF00439">
    <property type="entry name" value="Bromodomain"/>
    <property type="match status" value="1"/>
</dbReference>
<feature type="region of interest" description="Disordered" evidence="4">
    <location>
        <begin position="405"/>
        <end position="472"/>
    </location>
</feature>
<dbReference type="EMBL" id="JXTC01000002">
    <property type="protein sequence ID" value="POO03656.1"/>
    <property type="molecule type" value="Genomic_DNA"/>
</dbReference>
<feature type="domain" description="Bromo" evidence="5">
    <location>
        <begin position="297"/>
        <end position="367"/>
    </location>
</feature>
<dbReference type="OrthoDB" id="1742084at2759"/>
<comment type="caution">
    <text evidence="6">The sequence shown here is derived from an EMBL/GenBank/DDBJ whole genome shotgun (WGS) entry which is preliminary data.</text>
</comment>
<sequence length="472" mass="52975">METEVVGGEWGTWEELLLGGAVLRHGTRDWDTVAAELRARALISPFNFTAQMCKAKYEDLQQRYSGCTNNIKRIHFDSTFVRAWFEELRKKRMAELRQALELSEDSIGSLETKLETLKAEKVGGTRVNYASSQTESPVTSQKSEGFESFSKESKDGLSAGSFTLETRTSWSADQCPIPSAVSAEETETKPEILCTSEVAKMSIIEKLVENMNERQGGILKKRRGKRKRKDCSKEIKESSVGESDFLDSAEPIIAFRSKENSTSDCGEVSGSSHLDNKIKGTKKDGIDDLLKVFNSIVEHKCASTFRHRLDSQKRGRYKKMIRKHMDFDTLRSRITGRSIMSIEELFRDLLLLANNAMVFYSKTTREHKSAMLLRDLTTKTLHQHFNDSRNTKAASANLSVITTIHSSPPPVKPQSVHPGNRNLPGKTAESKINDVAKSPKKGSAQPKRVGRKSNNTQQTVTPVKGRKRGRIR</sequence>
<dbReference type="InterPro" id="IPR036427">
    <property type="entry name" value="Bromodomain-like_sf"/>
</dbReference>
<gene>
    <name evidence="6" type="ORF">TorRG33x02_008610</name>
</gene>
<dbReference type="Gene3D" id="1.20.920.10">
    <property type="entry name" value="Bromodomain-like"/>
    <property type="match status" value="1"/>
</dbReference>
<reference evidence="7" key="1">
    <citation type="submission" date="2016-06" db="EMBL/GenBank/DDBJ databases">
        <title>Parallel loss of symbiosis genes in relatives of nitrogen-fixing non-legume Parasponia.</title>
        <authorList>
            <person name="Van Velzen R."/>
            <person name="Holmer R."/>
            <person name="Bu F."/>
            <person name="Rutten L."/>
            <person name="Van Zeijl A."/>
            <person name="Liu W."/>
            <person name="Santuari L."/>
            <person name="Cao Q."/>
            <person name="Sharma T."/>
            <person name="Shen D."/>
            <person name="Roswanjaya Y."/>
            <person name="Wardhani T."/>
            <person name="Kalhor M.S."/>
            <person name="Jansen J."/>
            <person name="Van den Hoogen J."/>
            <person name="Gungor B."/>
            <person name="Hartog M."/>
            <person name="Hontelez J."/>
            <person name="Verver J."/>
            <person name="Yang W.-C."/>
            <person name="Schijlen E."/>
            <person name="Repin R."/>
            <person name="Schilthuizen M."/>
            <person name="Schranz E."/>
            <person name="Heidstra R."/>
            <person name="Miyata K."/>
            <person name="Fedorova E."/>
            <person name="Kohlen W."/>
            <person name="Bisseling T."/>
            <person name="Smit S."/>
            <person name="Geurts R."/>
        </authorList>
    </citation>
    <scope>NUCLEOTIDE SEQUENCE [LARGE SCALE GENOMIC DNA]</scope>
    <source>
        <strain evidence="7">cv. RG33-2</strain>
    </source>
</reference>
<evidence type="ECO:0000256" key="2">
    <source>
        <dbReference type="PROSITE-ProRule" id="PRU00035"/>
    </source>
</evidence>
<feature type="compositionally biased region" description="Polar residues" evidence="4">
    <location>
        <begin position="128"/>
        <end position="139"/>
    </location>
</feature>
<dbReference type="InterPro" id="IPR001005">
    <property type="entry name" value="SANT/Myb"/>
</dbReference>
<keyword evidence="3" id="KW-0175">Coiled coil</keyword>
<evidence type="ECO:0000313" key="7">
    <source>
        <dbReference type="Proteomes" id="UP000237000"/>
    </source>
</evidence>
<feature type="region of interest" description="Disordered" evidence="4">
    <location>
        <begin position="128"/>
        <end position="156"/>
    </location>
</feature>
<dbReference type="Proteomes" id="UP000237000">
    <property type="component" value="Unassembled WGS sequence"/>
</dbReference>
<evidence type="ECO:0000256" key="3">
    <source>
        <dbReference type="SAM" id="Coils"/>
    </source>
</evidence>
<protein>
    <submittedName>
        <fullName evidence="6">Bromodomain containing protein</fullName>
    </submittedName>
</protein>
<dbReference type="AlphaFoldDB" id="A0A2P5G0U6"/>
<evidence type="ECO:0000256" key="1">
    <source>
        <dbReference type="ARBA" id="ARBA00023117"/>
    </source>
</evidence>
<dbReference type="STRING" id="63057.A0A2P5G0U6"/>
<dbReference type="PANTHER" id="PTHR37888:SF4">
    <property type="entry name" value="OS07G0565300 PROTEIN"/>
    <property type="match status" value="1"/>
</dbReference>
<accession>A0A2P5G0U6</accession>
<dbReference type="CDD" id="cd00167">
    <property type="entry name" value="SANT"/>
    <property type="match status" value="1"/>
</dbReference>
<dbReference type="PANTHER" id="PTHR37888">
    <property type="entry name" value="DNA-BINDING BROMODOMAIN-CONTAINING PROTEIN"/>
    <property type="match status" value="1"/>
</dbReference>
<evidence type="ECO:0000259" key="5">
    <source>
        <dbReference type="PROSITE" id="PS50014"/>
    </source>
</evidence>
<proteinExistence type="predicted"/>
<evidence type="ECO:0000313" key="6">
    <source>
        <dbReference type="EMBL" id="POO03656.1"/>
    </source>
</evidence>
<feature type="compositionally biased region" description="Polar residues" evidence="4">
    <location>
        <begin position="452"/>
        <end position="461"/>
    </location>
</feature>
<dbReference type="FunCoup" id="A0A2P5G0U6">
    <property type="interactions" value="31"/>
</dbReference>
<keyword evidence="7" id="KW-1185">Reference proteome</keyword>
<evidence type="ECO:0000256" key="4">
    <source>
        <dbReference type="SAM" id="MobiDB-lite"/>
    </source>
</evidence>
<organism evidence="6 7">
    <name type="scientific">Trema orientale</name>
    <name type="common">Charcoal tree</name>
    <name type="synonym">Celtis orientalis</name>
    <dbReference type="NCBI Taxonomy" id="63057"/>
    <lineage>
        <taxon>Eukaryota</taxon>
        <taxon>Viridiplantae</taxon>
        <taxon>Streptophyta</taxon>
        <taxon>Embryophyta</taxon>
        <taxon>Tracheophyta</taxon>
        <taxon>Spermatophyta</taxon>
        <taxon>Magnoliopsida</taxon>
        <taxon>eudicotyledons</taxon>
        <taxon>Gunneridae</taxon>
        <taxon>Pentapetalae</taxon>
        <taxon>rosids</taxon>
        <taxon>fabids</taxon>
        <taxon>Rosales</taxon>
        <taxon>Cannabaceae</taxon>
        <taxon>Trema</taxon>
    </lineage>
</organism>
<dbReference type="SUPFAM" id="SSF47370">
    <property type="entry name" value="Bromodomain"/>
    <property type="match status" value="1"/>
</dbReference>
<dbReference type="InterPro" id="IPR001487">
    <property type="entry name" value="Bromodomain"/>
</dbReference>
<dbReference type="SMART" id="SM00297">
    <property type="entry name" value="BROMO"/>
    <property type="match status" value="1"/>
</dbReference>
<keyword evidence="1 2" id="KW-0103">Bromodomain</keyword>
<dbReference type="InParanoid" id="A0A2P5G0U6"/>